<dbReference type="RefSeq" id="WP_115632003.1">
    <property type="nucleotide sequence ID" value="NZ_UIGI01000002.1"/>
</dbReference>
<dbReference type="GO" id="GO:0003677">
    <property type="term" value="F:DNA binding"/>
    <property type="evidence" value="ECO:0007669"/>
    <property type="project" value="UniProtKB-KW"/>
</dbReference>
<dbReference type="InterPro" id="IPR011010">
    <property type="entry name" value="DNA_brk_join_enz"/>
</dbReference>
<dbReference type="Gene3D" id="1.10.443.10">
    <property type="entry name" value="Intergrase catalytic core"/>
    <property type="match status" value="1"/>
</dbReference>
<evidence type="ECO:0000256" key="2">
    <source>
        <dbReference type="ARBA" id="ARBA00023172"/>
    </source>
</evidence>
<dbReference type="SUPFAM" id="SSF47823">
    <property type="entry name" value="lambda integrase-like, N-terminal domain"/>
    <property type="match status" value="1"/>
</dbReference>
<dbReference type="GO" id="GO:0015074">
    <property type="term" value="P:DNA integration"/>
    <property type="evidence" value="ECO:0007669"/>
    <property type="project" value="InterPro"/>
</dbReference>
<reference evidence="3 4" key="1">
    <citation type="submission" date="2018-06" db="EMBL/GenBank/DDBJ databases">
        <authorList>
            <consortium name="Pathogen Informatics"/>
            <person name="Doyle S."/>
        </authorList>
    </citation>
    <scope>NUCLEOTIDE SEQUENCE [LARGE SCALE GENOMIC DNA]</scope>
    <source>
        <strain evidence="3 4">NCTC12119</strain>
    </source>
</reference>
<evidence type="ECO:0000313" key="4">
    <source>
        <dbReference type="Proteomes" id="UP000255528"/>
    </source>
</evidence>
<dbReference type="GO" id="GO:0006310">
    <property type="term" value="P:DNA recombination"/>
    <property type="evidence" value="ECO:0007669"/>
    <property type="project" value="UniProtKB-KW"/>
</dbReference>
<dbReference type="Proteomes" id="UP000255528">
    <property type="component" value="Unassembled WGS sequence"/>
</dbReference>
<keyword evidence="1" id="KW-0238">DNA-binding</keyword>
<protein>
    <submittedName>
        <fullName evidence="3">Phage integrase family</fullName>
    </submittedName>
</protein>
<dbReference type="PANTHER" id="PTHR34605">
    <property type="entry name" value="PHAGE_INTEGRASE DOMAIN-CONTAINING PROTEIN"/>
    <property type="match status" value="1"/>
</dbReference>
<organism evidence="3 4">
    <name type="scientific">Buttiauxella agrestis</name>
    <dbReference type="NCBI Taxonomy" id="82977"/>
    <lineage>
        <taxon>Bacteria</taxon>
        <taxon>Pseudomonadati</taxon>
        <taxon>Pseudomonadota</taxon>
        <taxon>Gammaproteobacteria</taxon>
        <taxon>Enterobacterales</taxon>
        <taxon>Enterobacteriaceae</taxon>
        <taxon>Buttiauxella</taxon>
    </lineage>
</organism>
<proteinExistence type="predicted"/>
<sequence>MSVQLDATPLPAHISNQLSEIDSTESGRLKLAIYFQSLSYNTAKSYLHWLGQWKRWCQANSNRDNGVIKPFPVNDIYFLAFLLEISTRVQRSSLVACVAAINAVSRKGLEQENIKTGSVVLFLKSVKNQAAREEIVTQQAQPFLLTDLQQLIRLHGKTNSVKILRDLSMIWLGFETLLRSAEIRRIRLRHLKVNDDCTGLKLTVFRTKSSSNTLLTYDLSPLLATSILRLLNMVGMSLKGNPDSLLFQATDFHAMRYMPDSWSRRSRGKFIHKLLDDHGVTTPLQMNSKVPLADDAGVIAGNSLNRAFESLWRSRYTDNREKEKGLRYQFWTGHSVRVGGAIELAKKGFTITQIMAMGNWTSEQMVSRYIRNYLSQENPMSQLIAEHLSG</sequence>
<dbReference type="InterPro" id="IPR052925">
    <property type="entry name" value="Phage_Integrase-like_Recomb"/>
</dbReference>
<name>A0A381KN30_9ENTR</name>
<dbReference type="EMBL" id="UIGI01000002">
    <property type="protein sequence ID" value="SUY92763.1"/>
    <property type="molecule type" value="Genomic_DNA"/>
</dbReference>
<dbReference type="InterPro" id="IPR010998">
    <property type="entry name" value="Integrase_recombinase_N"/>
</dbReference>
<dbReference type="Gene3D" id="1.10.150.130">
    <property type="match status" value="1"/>
</dbReference>
<keyword evidence="2" id="KW-0233">DNA recombination</keyword>
<accession>A0A381KN30</accession>
<gene>
    <name evidence="3" type="ORF">NCTC12119_04792</name>
</gene>
<evidence type="ECO:0000256" key="1">
    <source>
        <dbReference type="ARBA" id="ARBA00023125"/>
    </source>
</evidence>
<dbReference type="InterPro" id="IPR013762">
    <property type="entry name" value="Integrase-like_cat_sf"/>
</dbReference>
<dbReference type="PANTHER" id="PTHR34605:SF4">
    <property type="entry name" value="DNA ADENINE METHYLTRANSFERASE"/>
    <property type="match status" value="1"/>
</dbReference>
<dbReference type="SUPFAM" id="SSF56349">
    <property type="entry name" value="DNA breaking-rejoining enzymes"/>
    <property type="match status" value="1"/>
</dbReference>
<evidence type="ECO:0000313" key="3">
    <source>
        <dbReference type="EMBL" id="SUY92763.1"/>
    </source>
</evidence>
<dbReference type="AlphaFoldDB" id="A0A381KN30"/>